<gene>
    <name evidence="2" type="ORF">HPBE_LOCUS21499</name>
</gene>
<keyword evidence="1" id="KW-0472">Membrane</keyword>
<accession>A0A3P8BYD7</accession>
<proteinExistence type="predicted"/>
<dbReference type="Proteomes" id="UP000050761">
    <property type="component" value="Unassembled WGS sequence"/>
</dbReference>
<evidence type="ECO:0000313" key="4">
    <source>
        <dbReference type="WBParaSite" id="HPBE_0002150001-mRNA-1"/>
    </source>
</evidence>
<evidence type="ECO:0000313" key="3">
    <source>
        <dbReference type="Proteomes" id="UP000050761"/>
    </source>
</evidence>
<dbReference type="WBParaSite" id="HPBE_0002150001-mRNA-1">
    <property type="protein sequence ID" value="HPBE_0002150001-mRNA-1"/>
    <property type="gene ID" value="HPBE_0002150001"/>
</dbReference>
<keyword evidence="1" id="KW-0812">Transmembrane</keyword>
<reference evidence="4" key="2">
    <citation type="submission" date="2019-09" db="UniProtKB">
        <authorList>
            <consortium name="WormBaseParasite"/>
        </authorList>
    </citation>
    <scope>IDENTIFICATION</scope>
</reference>
<feature type="transmembrane region" description="Helical" evidence="1">
    <location>
        <begin position="102"/>
        <end position="122"/>
    </location>
</feature>
<dbReference type="AlphaFoldDB" id="A0A3P8BYD7"/>
<keyword evidence="1" id="KW-1133">Transmembrane helix</keyword>
<feature type="transmembrane region" description="Helical" evidence="1">
    <location>
        <begin position="129"/>
        <end position="150"/>
    </location>
</feature>
<dbReference type="EMBL" id="UZAH01033061">
    <property type="protein sequence ID" value="VDP25941.1"/>
    <property type="molecule type" value="Genomic_DNA"/>
</dbReference>
<evidence type="ECO:0000256" key="1">
    <source>
        <dbReference type="SAM" id="Phobius"/>
    </source>
</evidence>
<sequence>METKMLRWTAGVTRTNRIRNDVIRQKFGVAPIANKMREARLRWANYHSFAEVSTREGIIFYVIVVHDDTFLGFTIVLLLATFERLVASWSISTYEQRYQSKVYMYFVVTVLALFVITIEGFLEGGLRKNTLNVVVPLMVCISVTSVISIMYTRPYEMPEYRTVVKCAALLFGQASGVFSFAAPLILTFRYPKFRKRCQAILFKSKRKVSDTRIVHPSQEGDIYFRQLAFALNSVQPEKKENCFKFYA</sequence>
<feature type="transmembrane region" description="Helical" evidence="1">
    <location>
        <begin position="58"/>
        <end position="82"/>
    </location>
</feature>
<reference evidence="2 3" key="1">
    <citation type="submission" date="2018-11" db="EMBL/GenBank/DDBJ databases">
        <authorList>
            <consortium name="Pathogen Informatics"/>
        </authorList>
    </citation>
    <scope>NUCLEOTIDE SEQUENCE [LARGE SCALE GENOMIC DNA]</scope>
</reference>
<dbReference type="OrthoDB" id="1874341at2759"/>
<evidence type="ECO:0000313" key="2">
    <source>
        <dbReference type="EMBL" id="VDP25941.1"/>
    </source>
</evidence>
<organism evidence="2">
    <name type="scientific">Heligmosomoides polygyrus</name>
    <name type="common">Parasitic roundworm</name>
    <dbReference type="NCBI Taxonomy" id="6339"/>
    <lineage>
        <taxon>Eukaryota</taxon>
        <taxon>Metazoa</taxon>
        <taxon>Ecdysozoa</taxon>
        <taxon>Nematoda</taxon>
        <taxon>Chromadorea</taxon>
        <taxon>Rhabditida</taxon>
        <taxon>Rhabditina</taxon>
        <taxon>Rhabditomorpha</taxon>
        <taxon>Strongyloidea</taxon>
        <taxon>Heligmosomidae</taxon>
        <taxon>Heligmosomoides</taxon>
    </lineage>
</organism>
<name>A0A3P8BYD7_HELPZ</name>
<keyword evidence="3" id="KW-1185">Reference proteome</keyword>
<protein>
    <submittedName>
        <fullName evidence="4">TRP domain-containing protein</fullName>
    </submittedName>
</protein>
<feature type="transmembrane region" description="Helical" evidence="1">
    <location>
        <begin position="162"/>
        <end position="186"/>
    </location>
</feature>